<dbReference type="PANTHER" id="PTHR43133:SF62">
    <property type="entry name" value="RNA POLYMERASE SIGMA FACTOR SIGZ"/>
    <property type="match status" value="1"/>
</dbReference>
<evidence type="ECO:0000259" key="5">
    <source>
        <dbReference type="Pfam" id="PF04542"/>
    </source>
</evidence>
<dbReference type="Gene3D" id="1.10.10.10">
    <property type="entry name" value="Winged helix-like DNA-binding domain superfamily/Winged helix DNA-binding domain"/>
    <property type="match status" value="1"/>
</dbReference>
<feature type="domain" description="RNA polymerase sigma factor 70 region 4 type 2" evidence="6">
    <location>
        <begin position="119"/>
        <end position="171"/>
    </location>
</feature>
<dbReference type="InterPro" id="IPR013324">
    <property type="entry name" value="RNA_pol_sigma_r3/r4-like"/>
</dbReference>
<reference evidence="7 8" key="1">
    <citation type="journal article" date="2013" name="Int. J. Syst. Evol. Microbiol.">
        <title>Ilumatobacter nonamiense sp. nov. and Ilumatobacter coccineum sp. nov., isolated from seashore sand.</title>
        <authorList>
            <person name="Matsumoto A."/>
            <person name="Kasai H."/>
            <person name="Matsuo Y."/>
            <person name="Shizuri Y."/>
            <person name="Ichikawa N."/>
            <person name="Fujita N."/>
            <person name="Omura S."/>
            <person name="Takahashi Y."/>
        </authorList>
    </citation>
    <scope>NUCLEOTIDE SEQUENCE [LARGE SCALE GENOMIC DNA]</scope>
    <source>
        <strain evidence="8">NBRC 103263 / KCTC 29153 / YM16-304</strain>
    </source>
</reference>
<dbReference type="PANTHER" id="PTHR43133">
    <property type="entry name" value="RNA POLYMERASE ECF-TYPE SIGMA FACTO"/>
    <property type="match status" value="1"/>
</dbReference>
<evidence type="ECO:0000259" key="6">
    <source>
        <dbReference type="Pfam" id="PF08281"/>
    </source>
</evidence>
<evidence type="ECO:0000313" key="7">
    <source>
        <dbReference type="EMBL" id="BAN01562.1"/>
    </source>
</evidence>
<keyword evidence="3" id="KW-0731">Sigma factor</keyword>
<dbReference type="KEGG" id="aym:YM304_12480"/>
<dbReference type="GO" id="GO:0003677">
    <property type="term" value="F:DNA binding"/>
    <property type="evidence" value="ECO:0007669"/>
    <property type="project" value="InterPro"/>
</dbReference>
<dbReference type="GO" id="GO:0016987">
    <property type="term" value="F:sigma factor activity"/>
    <property type="evidence" value="ECO:0007669"/>
    <property type="project" value="UniProtKB-KW"/>
</dbReference>
<keyword evidence="2" id="KW-0805">Transcription regulation</keyword>
<keyword evidence="4" id="KW-0804">Transcription</keyword>
<proteinExistence type="inferred from homology"/>
<dbReference type="Pfam" id="PF08281">
    <property type="entry name" value="Sigma70_r4_2"/>
    <property type="match status" value="1"/>
</dbReference>
<dbReference type="AlphaFoldDB" id="A0A6C7E623"/>
<evidence type="ECO:0000256" key="1">
    <source>
        <dbReference type="ARBA" id="ARBA00010641"/>
    </source>
</evidence>
<dbReference type="InterPro" id="IPR007627">
    <property type="entry name" value="RNA_pol_sigma70_r2"/>
</dbReference>
<dbReference type="SUPFAM" id="SSF88659">
    <property type="entry name" value="Sigma3 and sigma4 domains of RNA polymerase sigma factors"/>
    <property type="match status" value="1"/>
</dbReference>
<organism evidence="7 8">
    <name type="scientific">Ilumatobacter coccineus (strain NBRC 103263 / KCTC 29153 / YM16-304)</name>
    <dbReference type="NCBI Taxonomy" id="1313172"/>
    <lineage>
        <taxon>Bacteria</taxon>
        <taxon>Bacillati</taxon>
        <taxon>Actinomycetota</taxon>
        <taxon>Acidimicrobiia</taxon>
        <taxon>Acidimicrobiales</taxon>
        <taxon>Ilumatobacteraceae</taxon>
        <taxon>Ilumatobacter</taxon>
    </lineage>
</organism>
<evidence type="ECO:0000256" key="3">
    <source>
        <dbReference type="ARBA" id="ARBA00023082"/>
    </source>
</evidence>
<dbReference type="RefSeq" id="WP_015440809.1">
    <property type="nucleotide sequence ID" value="NC_020520.1"/>
</dbReference>
<dbReference type="Gene3D" id="1.10.1740.10">
    <property type="match status" value="1"/>
</dbReference>
<dbReference type="SUPFAM" id="SSF88946">
    <property type="entry name" value="Sigma2 domain of RNA polymerase sigma factors"/>
    <property type="match status" value="1"/>
</dbReference>
<dbReference type="InterPro" id="IPR013325">
    <property type="entry name" value="RNA_pol_sigma_r2"/>
</dbReference>
<dbReference type="Proteomes" id="UP000011863">
    <property type="component" value="Chromosome"/>
</dbReference>
<dbReference type="Pfam" id="PF04542">
    <property type="entry name" value="Sigma70_r2"/>
    <property type="match status" value="1"/>
</dbReference>
<accession>A0A6C7E623</accession>
<dbReference type="NCBIfam" id="TIGR02937">
    <property type="entry name" value="sigma70-ECF"/>
    <property type="match status" value="1"/>
</dbReference>
<comment type="similarity">
    <text evidence="1">Belongs to the sigma-70 factor family. ECF subfamily.</text>
</comment>
<protein>
    <submittedName>
        <fullName evidence="7">Putative RNA polymerase ECF subfamily sigma factor</fullName>
    </submittedName>
</protein>
<dbReference type="InterPro" id="IPR039425">
    <property type="entry name" value="RNA_pol_sigma-70-like"/>
</dbReference>
<sequence length="183" mass="20225">MNNISDAPNGLRWRVVYSEHADGLFVYLARRVGRDLAEDLLADTFVEAMASVSSFDPERGSMRTWLFGIASNLVRRHWRTEERRIRALARDAASPVTGIDPLLTMTGVVDRVDAATEAEALIDELGRLEEIDRELLALTGWESMSSAEAGAVIGMNAATVRSRVRRARARLRAATEQERGGPS</sequence>
<keyword evidence="8" id="KW-1185">Reference proteome</keyword>
<gene>
    <name evidence="7" type="ORF">YM304_12480</name>
</gene>
<dbReference type="InterPro" id="IPR036388">
    <property type="entry name" value="WH-like_DNA-bd_sf"/>
</dbReference>
<evidence type="ECO:0000256" key="4">
    <source>
        <dbReference type="ARBA" id="ARBA00023163"/>
    </source>
</evidence>
<name>A0A6C7E623_ILUCY</name>
<dbReference type="InterPro" id="IPR013249">
    <property type="entry name" value="RNA_pol_sigma70_r4_t2"/>
</dbReference>
<evidence type="ECO:0000256" key="2">
    <source>
        <dbReference type="ARBA" id="ARBA00023015"/>
    </source>
</evidence>
<feature type="domain" description="RNA polymerase sigma-70 region 2" evidence="5">
    <location>
        <begin position="17"/>
        <end position="83"/>
    </location>
</feature>
<evidence type="ECO:0000313" key="8">
    <source>
        <dbReference type="Proteomes" id="UP000011863"/>
    </source>
</evidence>
<dbReference type="EMBL" id="AP012057">
    <property type="protein sequence ID" value="BAN01562.1"/>
    <property type="molecule type" value="Genomic_DNA"/>
</dbReference>
<dbReference type="GO" id="GO:0006352">
    <property type="term" value="P:DNA-templated transcription initiation"/>
    <property type="evidence" value="ECO:0007669"/>
    <property type="project" value="InterPro"/>
</dbReference>
<dbReference type="InterPro" id="IPR014284">
    <property type="entry name" value="RNA_pol_sigma-70_dom"/>
</dbReference>